<dbReference type="Proteomes" id="UP000770661">
    <property type="component" value="Unassembled WGS sequence"/>
</dbReference>
<evidence type="ECO:0000313" key="1">
    <source>
        <dbReference type="EMBL" id="KAG0713863.1"/>
    </source>
</evidence>
<protein>
    <submittedName>
        <fullName evidence="1">Uncharacterized protein</fullName>
    </submittedName>
</protein>
<evidence type="ECO:0000313" key="2">
    <source>
        <dbReference type="Proteomes" id="UP000770661"/>
    </source>
</evidence>
<name>A0A8J4XTI8_CHIOP</name>
<gene>
    <name evidence="1" type="ORF">GWK47_015260</name>
</gene>
<comment type="caution">
    <text evidence="1">The sequence shown here is derived from an EMBL/GenBank/DDBJ whole genome shotgun (WGS) entry which is preliminary data.</text>
</comment>
<reference evidence="1" key="1">
    <citation type="submission" date="2020-07" db="EMBL/GenBank/DDBJ databases">
        <title>The High-quality genome of the commercially important snow crab, Chionoecetes opilio.</title>
        <authorList>
            <person name="Jeong J.-H."/>
            <person name="Ryu S."/>
        </authorList>
    </citation>
    <scope>NUCLEOTIDE SEQUENCE</scope>
    <source>
        <strain evidence="1">MADBK_172401_WGS</strain>
        <tissue evidence="1">Digestive gland</tissue>
    </source>
</reference>
<organism evidence="1 2">
    <name type="scientific">Chionoecetes opilio</name>
    <name type="common">Atlantic snow crab</name>
    <name type="synonym">Cancer opilio</name>
    <dbReference type="NCBI Taxonomy" id="41210"/>
    <lineage>
        <taxon>Eukaryota</taxon>
        <taxon>Metazoa</taxon>
        <taxon>Ecdysozoa</taxon>
        <taxon>Arthropoda</taxon>
        <taxon>Crustacea</taxon>
        <taxon>Multicrustacea</taxon>
        <taxon>Malacostraca</taxon>
        <taxon>Eumalacostraca</taxon>
        <taxon>Eucarida</taxon>
        <taxon>Decapoda</taxon>
        <taxon>Pleocyemata</taxon>
        <taxon>Brachyura</taxon>
        <taxon>Eubrachyura</taxon>
        <taxon>Majoidea</taxon>
        <taxon>Majidae</taxon>
        <taxon>Chionoecetes</taxon>
    </lineage>
</organism>
<dbReference type="EMBL" id="JACEEZ010021016">
    <property type="protein sequence ID" value="KAG0713863.1"/>
    <property type="molecule type" value="Genomic_DNA"/>
</dbReference>
<dbReference type="AlphaFoldDB" id="A0A8J4XTI8"/>
<accession>A0A8J4XTI8</accession>
<keyword evidence="2" id="KW-1185">Reference proteome</keyword>
<sequence length="160" mass="18248">MFPFMKTNLKIIRGQTLSFGLYDIRSLGEQFIHGCRAGYDRVVLNKHIIQVPRPPTDLQCCAYSHHPVIFLLILKTSTSSTAATSWALVMEGVVGAIVTKMRQRSDGTKLFTRHEGWRLNEEVATTFVQLTTGQHFSTRVAQEVDRQNALDQHLYDLLNW</sequence>
<proteinExistence type="predicted"/>